<dbReference type="Pfam" id="PF22335">
    <property type="entry name" value="Cas10-Cmr2_palm2"/>
    <property type="match status" value="1"/>
</dbReference>
<dbReference type="InterPro" id="IPR038242">
    <property type="entry name" value="Cmr2_N"/>
</dbReference>
<accession>A0ABW5J2Y0</accession>
<evidence type="ECO:0000256" key="2">
    <source>
        <dbReference type="ARBA" id="ARBA00023118"/>
    </source>
</evidence>
<dbReference type="Proteomes" id="UP001597510">
    <property type="component" value="Unassembled WGS sequence"/>
</dbReference>
<evidence type="ECO:0000313" key="5">
    <source>
        <dbReference type="Proteomes" id="UP001597510"/>
    </source>
</evidence>
<comment type="caution">
    <text evidence="4">The sequence shown here is derived from an EMBL/GenBank/DDBJ whole genome shotgun (WGS) entry which is preliminary data.</text>
</comment>
<evidence type="ECO:0000313" key="4">
    <source>
        <dbReference type="EMBL" id="MFD2520357.1"/>
    </source>
</evidence>
<gene>
    <name evidence="4" type="ORF">ACFSR2_05655</name>
</gene>
<keyword evidence="1" id="KW-0547">Nucleotide-binding</keyword>
<dbReference type="Pfam" id="PF12469">
    <property type="entry name" value="Cmr2_N"/>
    <property type="match status" value="1"/>
</dbReference>
<protein>
    <submittedName>
        <fullName evidence="4">Type III-B CRISPR-associated protein Cas10/Cmr2</fullName>
    </submittedName>
</protein>
<feature type="domain" description="GGDEF" evidence="3">
    <location>
        <begin position="260"/>
        <end position="397"/>
    </location>
</feature>
<dbReference type="InterPro" id="IPR043128">
    <property type="entry name" value="Rev_trsase/Diguanyl_cyclase"/>
</dbReference>
<dbReference type="InterPro" id="IPR000160">
    <property type="entry name" value="GGDEF_dom"/>
</dbReference>
<evidence type="ECO:0000256" key="1">
    <source>
        <dbReference type="ARBA" id="ARBA00022741"/>
    </source>
</evidence>
<dbReference type="Gene3D" id="3.30.70.270">
    <property type="match status" value="1"/>
</dbReference>
<dbReference type="PROSITE" id="PS50887">
    <property type="entry name" value="GGDEF"/>
    <property type="match status" value="1"/>
</dbReference>
<keyword evidence="5" id="KW-1185">Reference proteome</keyword>
<organism evidence="4 5">
    <name type="scientific">Emticicia soli</name>
    <dbReference type="NCBI Taxonomy" id="2027878"/>
    <lineage>
        <taxon>Bacteria</taxon>
        <taxon>Pseudomonadati</taxon>
        <taxon>Bacteroidota</taxon>
        <taxon>Cytophagia</taxon>
        <taxon>Cytophagales</taxon>
        <taxon>Leadbetterellaceae</taxon>
        <taxon>Emticicia</taxon>
    </lineage>
</organism>
<reference evidence="5" key="1">
    <citation type="journal article" date="2019" name="Int. J. Syst. Evol. Microbiol.">
        <title>The Global Catalogue of Microorganisms (GCM) 10K type strain sequencing project: providing services to taxonomists for standard genome sequencing and annotation.</title>
        <authorList>
            <consortium name="The Broad Institute Genomics Platform"/>
            <consortium name="The Broad Institute Genome Sequencing Center for Infectious Disease"/>
            <person name="Wu L."/>
            <person name="Ma J."/>
        </authorList>
    </citation>
    <scope>NUCLEOTIDE SEQUENCE [LARGE SCALE GENOMIC DNA]</scope>
    <source>
        <strain evidence="5">KCTC 52344</strain>
    </source>
</reference>
<sequence>MKYIAITIGPIYQTFRNARQTREVWAASFLFSYLAKGIIVRTCLSDFTKADYSNLTEEEKKKIVSTKDAFILPNISDLRLFESKSGIGLFPDRIIFKSELIKDRDFQNIVDAVIEDIANEIASANKSDNKVLFSFLKKYLRIDWDEFEEEGNPILKISPYLDSLELTPQFVSEIDKNPLSEFLLSININGFLSRNYDEKDTNGQVRFESLVEISTRELRPNSSYKRILNSTIWDEGENDKGDNKFIDKLTEKEDFKNYHKYICIVSADGDKIGKTLEKITGEKVFQFSEKLLKWGLSVKDTIRKYGGVPIYIGGDDLLFFAPVCNNGQNIFDLIDSIDKEFIGQNWHEISSEVSPSLSFGLSLTYYKFPLGEAIEEAGKLLYIAKALDKTLEKASEMLSRDKYQLTEVEQILKLPKYKEIREIRTIIELLADNKYTENEKRVKAKELIESYNKKNTGNAIALKLLKHSGTEFELVLKKSDLLYQSHFKDILAKMVDDKSFLNSVGYKLRDNHELIKIIGHESILLKNLFHNVFDEKIENRQAKDLYLEKVRLLVNYSYTQQNKDIDQAMKEVFSIIRTSKFIKGLEEVKN</sequence>
<dbReference type="InterPro" id="IPR054767">
    <property type="entry name" value="Cas10-Cmr2_palm2"/>
</dbReference>
<keyword evidence="2" id="KW-0051">Antiviral defense</keyword>
<evidence type="ECO:0000259" key="3">
    <source>
        <dbReference type="PROSITE" id="PS50887"/>
    </source>
</evidence>
<dbReference type="Gene3D" id="3.30.70.2220">
    <property type="entry name" value="CRISPR-Cas system, Cmr2 subunit, D1 domain, cysteine cluster"/>
    <property type="match status" value="1"/>
</dbReference>
<proteinExistence type="predicted"/>
<dbReference type="EMBL" id="JBHULC010000005">
    <property type="protein sequence ID" value="MFD2520357.1"/>
    <property type="molecule type" value="Genomic_DNA"/>
</dbReference>
<dbReference type="InterPro" id="IPR024615">
    <property type="entry name" value="CRISPR-assoc_Cmr2_N"/>
</dbReference>
<dbReference type="RefSeq" id="WP_340238974.1">
    <property type="nucleotide sequence ID" value="NZ_JBBEWC010000011.1"/>
</dbReference>
<name>A0ABW5J2Y0_9BACT</name>